<feature type="compositionally biased region" description="Basic and acidic residues" evidence="2">
    <location>
        <begin position="129"/>
        <end position="140"/>
    </location>
</feature>
<feature type="compositionally biased region" description="Basic and acidic residues" evidence="2">
    <location>
        <begin position="107"/>
        <end position="122"/>
    </location>
</feature>
<evidence type="ECO:0000313" key="4">
    <source>
        <dbReference type="Proteomes" id="UP000789524"/>
    </source>
</evidence>
<reference evidence="3" key="1">
    <citation type="submission" date="2021-09" db="EMBL/GenBank/DDBJ databases">
        <authorList>
            <person name="Martin H S."/>
        </authorList>
    </citation>
    <scope>NUCLEOTIDE SEQUENCE</scope>
</reference>
<organism evidence="3 4">
    <name type="scientific">Danaus chrysippus</name>
    <name type="common">African queen</name>
    <dbReference type="NCBI Taxonomy" id="151541"/>
    <lineage>
        <taxon>Eukaryota</taxon>
        <taxon>Metazoa</taxon>
        <taxon>Ecdysozoa</taxon>
        <taxon>Arthropoda</taxon>
        <taxon>Hexapoda</taxon>
        <taxon>Insecta</taxon>
        <taxon>Pterygota</taxon>
        <taxon>Neoptera</taxon>
        <taxon>Endopterygota</taxon>
        <taxon>Lepidoptera</taxon>
        <taxon>Glossata</taxon>
        <taxon>Ditrysia</taxon>
        <taxon>Papilionoidea</taxon>
        <taxon>Nymphalidae</taxon>
        <taxon>Danainae</taxon>
        <taxon>Danaini</taxon>
        <taxon>Danaina</taxon>
        <taxon>Danaus</taxon>
        <taxon>Anosia</taxon>
    </lineage>
</organism>
<feature type="region of interest" description="Disordered" evidence="2">
    <location>
        <begin position="107"/>
        <end position="149"/>
    </location>
</feature>
<dbReference type="Proteomes" id="UP000789524">
    <property type="component" value="Unassembled WGS sequence"/>
</dbReference>
<accession>A0A8J2W3T6</accession>
<proteinExistence type="predicted"/>
<sequence>MESRQRLNQDEIATILENDDDYSPLDSDSEEEDRVAEDDVWSDNEDAMVDFVEDTSRQEDPDNNIASRESPNLELKMPPKKKPPKTREEILEQKRIAEQLRYQRLKNDPQKLEEMKEKERLKYQKKKEKGSIKLVKDMSRREHKAAKKTWKERCTKYRQKKRAMKEITNTFVRENTPDSTTGPTLEYPAPLRSSENALVEARKKQARKKRAKILKDKDNKIQQYKQKLEKYKKRLQRLEQKLNKNGKKDETPNTKLTRMCVTPSTRKDVVKKALFGEVLNKQLKENYAGLQTQKEKHIFGKVISGELVEKYKLWRSQESVVSYKRLQKIKNLSLLPTTRTRLPLIASEHMKIVQNFYENDDNSRIGAGKRECVTKNRVKKQKRYLLDTLTNLYQKFKSNHSGLISYQTFCRLRPFWVVTPKINERDTCLCIRHANIDMKLSALYCRKILRYDNHNKLLEKTCCNRYDEQCLSRECQHCFNKNPDYQEFDDSKPIVYKKWIAEKQDYKDPKLNKVRSITKYVKKKITVSPRELIQELHDELDAYYNHERNIFHQYTAIKELKENLNDNEVVILMDFSENYCTKYSEEIQAYHFGGSRLQLSLHTVVVYTKNALKSYCTVSQNTTHSPAAIWEHLKPIFRTLPSHITGIHFVSDGPVTQYRNKTMFHILASRLHVEVPNVEKFSWNFSESGHGKSAADGNGATCKRSADAVVAAGGDIDSLESFIDSVRQRCPSITLFTVDDDAIKKMAIDILKDAKKLKSFYGTLKIHQIKGKISRSPLGLPQGTAKLIMKSLSCPCEEECQHFNLGVMNYEVAKLHVEDFYTDSDSEDEIPLAQIPRNNDCITQTVLLRPIENTKTDLENTAEPSTSGLQQTYYNSGDYVLVKFTVGNREYRYAAVVNKVDDEDGELTVTFLKICDNKGYTFRIDENDMFDVGFDQILEKLPVPNVTVKGRIEMDIKNNTALIEALLLEELPDCDEASDAGVSDDEVENVQLPSPRGFDEIFKEL</sequence>
<dbReference type="PANTHER" id="PTHR46601:SF2">
    <property type="entry name" value="UBIQUITIN-LIKE PROTEASE FAMILY PROFILE DOMAIN-CONTAINING PROTEIN"/>
    <property type="match status" value="1"/>
</dbReference>
<evidence type="ECO:0000256" key="1">
    <source>
        <dbReference type="SAM" id="Coils"/>
    </source>
</evidence>
<evidence type="ECO:0000256" key="2">
    <source>
        <dbReference type="SAM" id="MobiDB-lite"/>
    </source>
</evidence>
<dbReference type="EMBL" id="CAKASE010000060">
    <property type="protein sequence ID" value="CAG9568344.1"/>
    <property type="molecule type" value="Genomic_DNA"/>
</dbReference>
<keyword evidence="4" id="KW-1185">Reference proteome</keyword>
<gene>
    <name evidence="3" type="ORF">DCHRY22_LOCUS8240</name>
</gene>
<keyword evidence="1" id="KW-0175">Coiled coil</keyword>
<feature type="coiled-coil region" evidence="1">
    <location>
        <begin position="214"/>
        <end position="248"/>
    </location>
</feature>
<feature type="compositionally biased region" description="Acidic residues" evidence="2">
    <location>
        <begin position="17"/>
        <end position="53"/>
    </location>
</feature>
<name>A0A8J2W3T6_9NEOP</name>
<dbReference type="OrthoDB" id="6375801at2759"/>
<dbReference type="PANTHER" id="PTHR46601">
    <property type="entry name" value="ULP_PROTEASE DOMAIN-CONTAINING PROTEIN"/>
    <property type="match status" value="1"/>
</dbReference>
<evidence type="ECO:0000313" key="3">
    <source>
        <dbReference type="EMBL" id="CAG9568344.1"/>
    </source>
</evidence>
<protein>
    <submittedName>
        <fullName evidence="3">(African queen) hypothetical protein</fullName>
    </submittedName>
</protein>
<feature type="region of interest" description="Disordered" evidence="2">
    <location>
        <begin position="1"/>
        <end position="88"/>
    </location>
</feature>
<comment type="caution">
    <text evidence="3">The sequence shown here is derived from an EMBL/GenBank/DDBJ whole genome shotgun (WGS) entry which is preliminary data.</text>
</comment>
<dbReference type="AlphaFoldDB" id="A0A8J2W3T6"/>